<evidence type="ECO:0000256" key="5">
    <source>
        <dbReference type="SAM" id="MobiDB-lite"/>
    </source>
</evidence>
<dbReference type="GO" id="GO:0043565">
    <property type="term" value="F:sequence-specific DNA binding"/>
    <property type="evidence" value="ECO:0007669"/>
    <property type="project" value="InterPro"/>
</dbReference>
<dbReference type="OrthoDB" id="6418155at2759"/>
<dbReference type="KEGG" id="dpte:113796363"/>
<keyword evidence="7" id="KW-1185">Reference proteome</keyword>
<organism evidence="7 8">
    <name type="scientific">Dermatophagoides pteronyssinus</name>
    <name type="common">European house dust mite</name>
    <dbReference type="NCBI Taxonomy" id="6956"/>
    <lineage>
        <taxon>Eukaryota</taxon>
        <taxon>Metazoa</taxon>
        <taxon>Ecdysozoa</taxon>
        <taxon>Arthropoda</taxon>
        <taxon>Chelicerata</taxon>
        <taxon>Arachnida</taxon>
        <taxon>Acari</taxon>
        <taxon>Acariformes</taxon>
        <taxon>Sarcoptiformes</taxon>
        <taxon>Astigmata</taxon>
        <taxon>Psoroptidia</taxon>
        <taxon>Analgoidea</taxon>
        <taxon>Pyroglyphidae</taxon>
        <taxon>Dermatophagoidinae</taxon>
        <taxon>Dermatophagoides</taxon>
    </lineage>
</organism>
<reference evidence="8" key="1">
    <citation type="submission" date="2025-08" db="UniProtKB">
        <authorList>
            <consortium name="RefSeq"/>
        </authorList>
    </citation>
    <scope>IDENTIFICATION</scope>
    <source>
        <strain evidence="8">Airmid</strain>
    </source>
</reference>
<feature type="region of interest" description="Disordered" evidence="5">
    <location>
        <begin position="184"/>
        <end position="210"/>
    </location>
</feature>
<dbReference type="RefSeq" id="XP_027202427.1">
    <property type="nucleotide sequence ID" value="XM_027346626.1"/>
</dbReference>
<sequence>MDLPETMDATTTMMMTAPDFNDFATSIDNNNYDQHYLNEYLYYTFKESLVTDDQQQQSPFDSMDCQQLVNHNSYHPIFDYGEQQQEQHQTFEPTMYGDHVSQNDRHSMMDPCLADGFNQSDFSKWADCIDDLEFPDQTFNTEFFVNFINDNVKVDNSITDSKLFSATTTAINNFDDYRMMTMADNNGGQQQCSTPKSEVDSDDNDDKHGEISKSREVKLFIPVQNEKEMIIVKTEVPDDADQVPIQSVTRESNDQNKNQKSIVKQLLIDLKKLLFPHKLWSLINCPTFSAINWSKNGREIQINIKKLTPFLSQITRSKKFQSFLRQLHMYGFRKTTNFNLKKRKFDRNIVCYVRKGFTRDIEDANMIDQIFHKK</sequence>
<evidence type="ECO:0000256" key="4">
    <source>
        <dbReference type="ARBA" id="ARBA00023242"/>
    </source>
</evidence>
<dbReference type="InterPro" id="IPR000232">
    <property type="entry name" value="HSF_DNA-bd"/>
</dbReference>
<dbReference type="AlphaFoldDB" id="A0A6P6YAM1"/>
<dbReference type="InParanoid" id="A0A6P6YAM1"/>
<gene>
    <name evidence="8" type="primary">LOC113796363</name>
</gene>
<name>A0A6P6YAM1_DERPT</name>
<comment type="subcellular location">
    <subcellularLocation>
        <location evidence="1">Nucleus</location>
    </subcellularLocation>
</comment>
<keyword evidence="3" id="KW-0238">DNA-binding</keyword>
<evidence type="ECO:0000256" key="1">
    <source>
        <dbReference type="ARBA" id="ARBA00004123"/>
    </source>
</evidence>
<accession>A0A6P6YAM1</accession>
<keyword evidence="4" id="KW-0539">Nucleus</keyword>
<evidence type="ECO:0000259" key="6">
    <source>
        <dbReference type="Pfam" id="PF00447"/>
    </source>
</evidence>
<dbReference type="GO" id="GO:0003700">
    <property type="term" value="F:DNA-binding transcription factor activity"/>
    <property type="evidence" value="ECO:0007669"/>
    <property type="project" value="InterPro"/>
</dbReference>
<dbReference type="Gene3D" id="1.10.10.10">
    <property type="entry name" value="Winged helix-like DNA-binding domain superfamily/Winged helix DNA-binding domain"/>
    <property type="match status" value="1"/>
</dbReference>
<feature type="compositionally biased region" description="Polar residues" evidence="5">
    <location>
        <begin position="184"/>
        <end position="196"/>
    </location>
</feature>
<dbReference type="SUPFAM" id="SSF46785">
    <property type="entry name" value="Winged helix' DNA-binding domain"/>
    <property type="match status" value="1"/>
</dbReference>
<dbReference type="Proteomes" id="UP000515146">
    <property type="component" value="Unplaced"/>
</dbReference>
<feature type="domain" description="HSF-type DNA-binding" evidence="6">
    <location>
        <begin position="275"/>
        <end position="363"/>
    </location>
</feature>
<proteinExistence type="inferred from homology"/>
<evidence type="ECO:0000313" key="8">
    <source>
        <dbReference type="RefSeq" id="XP_027202427.1"/>
    </source>
</evidence>
<dbReference type="Pfam" id="PF00447">
    <property type="entry name" value="HSF_DNA-bind"/>
    <property type="match status" value="1"/>
</dbReference>
<dbReference type="InterPro" id="IPR036388">
    <property type="entry name" value="WH-like_DNA-bd_sf"/>
</dbReference>
<dbReference type="GO" id="GO:0005634">
    <property type="term" value="C:nucleus"/>
    <property type="evidence" value="ECO:0007669"/>
    <property type="project" value="UniProtKB-SubCell"/>
</dbReference>
<protein>
    <submittedName>
        <fullName evidence="8">Uncharacterized protein LOC113796363</fullName>
    </submittedName>
</protein>
<evidence type="ECO:0000256" key="3">
    <source>
        <dbReference type="ARBA" id="ARBA00023125"/>
    </source>
</evidence>
<evidence type="ECO:0000256" key="2">
    <source>
        <dbReference type="ARBA" id="ARBA00006403"/>
    </source>
</evidence>
<dbReference type="InterPro" id="IPR036390">
    <property type="entry name" value="WH_DNA-bd_sf"/>
</dbReference>
<evidence type="ECO:0000313" key="7">
    <source>
        <dbReference type="Proteomes" id="UP000515146"/>
    </source>
</evidence>
<comment type="similarity">
    <text evidence="2">Belongs to the HSF family.</text>
</comment>